<protein>
    <submittedName>
        <fullName evidence="3">Ribosomal subunit interface protein</fullName>
    </submittedName>
</protein>
<dbReference type="Pfam" id="PF02482">
    <property type="entry name" value="Ribosomal_S30AE"/>
    <property type="match status" value="1"/>
</dbReference>
<evidence type="ECO:0000313" key="3">
    <source>
        <dbReference type="EMBL" id="EEY36053.1"/>
    </source>
</evidence>
<name>D0GIM7_9FUSO</name>
<feature type="coiled-coil region" evidence="2">
    <location>
        <begin position="65"/>
        <end position="103"/>
    </location>
</feature>
<dbReference type="InterPro" id="IPR036567">
    <property type="entry name" value="RHF-like"/>
</dbReference>
<keyword evidence="4" id="KW-1185">Reference proteome</keyword>
<gene>
    <name evidence="3" type="primary">raiA</name>
    <name evidence="3" type="ORF">HMPREF0554_0792</name>
</gene>
<organism evidence="3 4">
    <name type="scientific">Pseudoleptotrichia goodfellowii F0264</name>
    <dbReference type="NCBI Taxonomy" id="596323"/>
    <lineage>
        <taxon>Bacteria</taxon>
        <taxon>Fusobacteriati</taxon>
        <taxon>Fusobacteriota</taxon>
        <taxon>Fusobacteriia</taxon>
        <taxon>Fusobacteriales</taxon>
        <taxon>Leptotrichiaceae</taxon>
        <taxon>Pseudoleptotrichia</taxon>
    </lineage>
</organism>
<dbReference type="PANTHER" id="PTHR33231:SF1">
    <property type="entry name" value="30S RIBOSOMAL PROTEIN"/>
    <property type="match status" value="1"/>
</dbReference>
<accession>D0GIM7</accession>
<dbReference type="Proteomes" id="UP000004226">
    <property type="component" value="Unassembled WGS sequence"/>
</dbReference>
<dbReference type="AlphaFoldDB" id="D0GIM7"/>
<keyword evidence="1" id="KW-0810">Translation regulation</keyword>
<proteinExistence type="predicted"/>
<dbReference type="CDD" id="cd00552">
    <property type="entry name" value="RaiA"/>
    <property type="match status" value="1"/>
</dbReference>
<dbReference type="EMBL" id="ADAD01000017">
    <property type="protein sequence ID" value="EEY36053.1"/>
    <property type="molecule type" value="Genomic_DNA"/>
</dbReference>
<comment type="caution">
    <text evidence="3">The sequence shown here is derived from an EMBL/GenBank/DDBJ whole genome shotgun (WGS) entry which is preliminary data.</text>
</comment>
<dbReference type="GO" id="GO:0043024">
    <property type="term" value="F:ribosomal small subunit binding"/>
    <property type="evidence" value="ECO:0007669"/>
    <property type="project" value="TreeGrafter"/>
</dbReference>
<evidence type="ECO:0000256" key="2">
    <source>
        <dbReference type="SAM" id="Coils"/>
    </source>
</evidence>
<reference evidence="3 4" key="1">
    <citation type="submission" date="2009-10" db="EMBL/GenBank/DDBJ databases">
        <authorList>
            <person name="Harkins D.M."/>
            <person name="Madupu R."/>
            <person name="Durkin A.S."/>
            <person name="Torralba M."/>
            <person name="Methe B."/>
            <person name="Sutton G.G."/>
            <person name="Strausberg R.L."/>
            <person name="Nelson K.E."/>
        </authorList>
    </citation>
    <scope>NUCLEOTIDE SEQUENCE [LARGE SCALE GENOMIC DNA]</scope>
    <source>
        <strain evidence="3 4">F0264</strain>
    </source>
</reference>
<dbReference type="GO" id="GO:0022627">
    <property type="term" value="C:cytosolic small ribosomal subunit"/>
    <property type="evidence" value="ECO:0007669"/>
    <property type="project" value="TreeGrafter"/>
</dbReference>
<sequence>MKIIISGKQLKITDAIKSYTEEKINKLSKYTDAITEVDIVLAVEKKKTEGDVHKADGLVYASGTKIKVEARNDDLYAAIDELSERLERQVRKYKEKQKDHNKKVAINNKFSNIKVTLTLIV</sequence>
<dbReference type="PANTHER" id="PTHR33231">
    <property type="entry name" value="30S RIBOSOMAL PROTEIN"/>
    <property type="match status" value="1"/>
</dbReference>
<dbReference type="InterPro" id="IPR050574">
    <property type="entry name" value="HPF/YfiA_ribosome-assoc"/>
</dbReference>
<evidence type="ECO:0000313" key="4">
    <source>
        <dbReference type="Proteomes" id="UP000004226"/>
    </source>
</evidence>
<evidence type="ECO:0000256" key="1">
    <source>
        <dbReference type="ARBA" id="ARBA00022845"/>
    </source>
</evidence>
<dbReference type="eggNOG" id="COG1544">
    <property type="taxonomic scope" value="Bacteria"/>
</dbReference>
<dbReference type="NCBIfam" id="TIGR00741">
    <property type="entry name" value="yfiA"/>
    <property type="match status" value="1"/>
</dbReference>
<dbReference type="RefSeq" id="WP_006806333.1">
    <property type="nucleotide sequence ID" value="NZ_ADAD01000017.1"/>
</dbReference>
<dbReference type="Gene3D" id="3.30.160.100">
    <property type="entry name" value="Ribosome hibernation promotion factor-like"/>
    <property type="match status" value="1"/>
</dbReference>
<keyword evidence="2" id="KW-0175">Coiled coil</keyword>
<dbReference type="SUPFAM" id="SSF69754">
    <property type="entry name" value="Ribosome binding protein Y (YfiA homologue)"/>
    <property type="match status" value="1"/>
</dbReference>
<dbReference type="GO" id="GO:0045900">
    <property type="term" value="P:negative regulation of translational elongation"/>
    <property type="evidence" value="ECO:0007669"/>
    <property type="project" value="TreeGrafter"/>
</dbReference>
<dbReference type="InterPro" id="IPR003489">
    <property type="entry name" value="RHF/RaiA"/>
</dbReference>